<proteinExistence type="predicted"/>
<evidence type="ECO:0000313" key="2">
    <source>
        <dbReference type="Proteomes" id="UP001207742"/>
    </source>
</evidence>
<reference evidence="1 2" key="1">
    <citation type="submission" date="2022-10" db="EMBL/GenBank/DDBJ databases">
        <title>Chitinophaga nivalis PC15 sp. nov., isolated from Pyeongchang county, South Korea.</title>
        <authorList>
            <person name="Trinh H.N."/>
        </authorList>
    </citation>
    <scope>NUCLEOTIDE SEQUENCE [LARGE SCALE GENOMIC DNA]</scope>
    <source>
        <strain evidence="1 2">PC14</strain>
    </source>
</reference>
<name>A0ABT3IKG0_9BACT</name>
<evidence type="ECO:0000313" key="1">
    <source>
        <dbReference type="EMBL" id="MCW3484460.1"/>
    </source>
</evidence>
<dbReference type="RefSeq" id="WP_264730096.1">
    <property type="nucleotide sequence ID" value="NZ_JAPDNR010000001.1"/>
</dbReference>
<sequence>MRPSLRDIQETDRYLLQEMTAGERRVYEARLLTIPDLPEKTAHQSRVHQLIRWLARRDKRRQLDALHTRLLQDQHFAHQLQQIFK</sequence>
<protein>
    <submittedName>
        <fullName evidence="1">Uncharacterized protein</fullName>
    </submittedName>
</protein>
<keyword evidence="2" id="KW-1185">Reference proteome</keyword>
<accession>A0ABT3IKG0</accession>
<gene>
    <name evidence="1" type="ORF">OL497_11185</name>
</gene>
<comment type="caution">
    <text evidence="1">The sequence shown here is derived from an EMBL/GenBank/DDBJ whole genome shotgun (WGS) entry which is preliminary data.</text>
</comment>
<dbReference type="Proteomes" id="UP001207742">
    <property type="component" value="Unassembled WGS sequence"/>
</dbReference>
<dbReference type="EMBL" id="JAPDNS010000001">
    <property type="protein sequence ID" value="MCW3484460.1"/>
    <property type="molecule type" value="Genomic_DNA"/>
</dbReference>
<organism evidence="1 2">
    <name type="scientific">Chitinophaga nivalis</name>
    <dbReference type="NCBI Taxonomy" id="2991709"/>
    <lineage>
        <taxon>Bacteria</taxon>
        <taxon>Pseudomonadati</taxon>
        <taxon>Bacteroidota</taxon>
        <taxon>Chitinophagia</taxon>
        <taxon>Chitinophagales</taxon>
        <taxon>Chitinophagaceae</taxon>
        <taxon>Chitinophaga</taxon>
    </lineage>
</organism>